<evidence type="ECO:0000313" key="2">
    <source>
        <dbReference type="Proteomes" id="UP000000763"/>
    </source>
</evidence>
<dbReference type="Gramene" id="Os03t0281466-01">
    <property type="protein sequence ID" value="Os03t0281466-01"/>
    <property type="gene ID" value="Os03g0281466"/>
</dbReference>
<gene>
    <name evidence="1" type="ordered locus">Os03g0281466</name>
</gene>
<dbReference type="AlphaFoldDB" id="A0A0P0VWS4"/>
<organism evidence="1 2">
    <name type="scientific">Oryza sativa subsp. japonica</name>
    <name type="common">Rice</name>
    <dbReference type="NCBI Taxonomy" id="39947"/>
    <lineage>
        <taxon>Eukaryota</taxon>
        <taxon>Viridiplantae</taxon>
        <taxon>Streptophyta</taxon>
        <taxon>Embryophyta</taxon>
        <taxon>Tracheophyta</taxon>
        <taxon>Spermatophyta</taxon>
        <taxon>Magnoliopsida</taxon>
        <taxon>Liliopsida</taxon>
        <taxon>Poales</taxon>
        <taxon>Poaceae</taxon>
        <taxon>BOP clade</taxon>
        <taxon>Oryzoideae</taxon>
        <taxon>Oryzeae</taxon>
        <taxon>Oryzinae</taxon>
        <taxon>Oryza</taxon>
        <taxon>Oryza sativa</taxon>
    </lineage>
</organism>
<protein>
    <submittedName>
        <fullName evidence="1">Os03g0281466 protein</fullName>
    </submittedName>
</protein>
<accession>A0A0P0VWS4</accession>
<sequence>MSETRWRWRSWDSSSISVRNSLSPCCDSRFPRFTATCVPSRSVPLYTFPNPPTPITISSSNPPVASCSAANGKRYPAPAPAPFCPSVTTLTMLLLPKLVRERAPSALAENGTQVFDGCFTGFFFLRSILTATHPRAIANTAPPTADPAMIPVLIFEPRGDVAPSMEPVLPTILMISRPFRKPPGNALVAVDDPMLTVIVPFAASLAARTKSL</sequence>
<dbReference type="KEGG" id="dosa:Os03g0281466"/>
<proteinExistence type="predicted"/>
<reference evidence="2" key="2">
    <citation type="journal article" date="2008" name="Nucleic Acids Res.">
        <title>The rice annotation project database (RAP-DB): 2008 update.</title>
        <authorList>
            <consortium name="The rice annotation project (RAP)"/>
        </authorList>
    </citation>
    <scope>GENOME REANNOTATION</scope>
    <source>
        <strain evidence="2">cv. Nipponbare</strain>
    </source>
</reference>
<reference evidence="1 2" key="1">
    <citation type="journal article" date="2005" name="Nature">
        <title>The map-based sequence of the rice genome.</title>
        <authorList>
            <consortium name="International rice genome sequencing project (IRGSP)"/>
            <person name="Matsumoto T."/>
            <person name="Wu J."/>
            <person name="Kanamori H."/>
            <person name="Katayose Y."/>
            <person name="Fujisawa M."/>
            <person name="Namiki N."/>
            <person name="Mizuno H."/>
            <person name="Yamamoto K."/>
            <person name="Antonio B.A."/>
            <person name="Baba T."/>
            <person name="Sakata K."/>
            <person name="Nagamura Y."/>
            <person name="Aoki H."/>
            <person name="Arikawa K."/>
            <person name="Arita K."/>
            <person name="Bito T."/>
            <person name="Chiden Y."/>
            <person name="Fujitsuka N."/>
            <person name="Fukunaka R."/>
            <person name="Hamada M."/>
            <person name="Harada C."/>
            <person name="Hayashi A."/>
            <person name="Hijishita S."/>
            <person name="Honda M."/>
            <person name="Hosokawa S."/>
            <person name="Ichikawa Y."/>
            <person name="Idonuma A."/>
            <person name="Iijima M."/>
            <person name="Ikeda M."/>
            <person name="Ikeno M."/>
            <person name="Ito K."/>
            <person name="Ito S."/>
            <person name="Ito T."/>
            <person name="Ito Y."/>
            <person name="Ito Y."/>
            <person name="Iwabuchi A."/>
            <person name="Kamiya K."/>
            <person name="Karasawa W."/>
            <person name="Kurita K."/>
            <person name="Katagiri S."/>
            <person name="Kikuta A."/>
            <person name="Kobayashi H."/>
            <person name="Kobayashi N."/>
            <person name="Machita K."/>
            <person name="Maehara T."/>
            <person name="Masukawa M."/>
            <person name="Mizubayashi T."/>
            <person name="Mukai Y."/>
            <person name="Nagasaki H."/>
            <person name="Nagata Y."/>
            <person name="Naito S."/>
            <person name="Nakashima M."/>
            <person name="Nakama Y."/>
            <person name="Nakamichi Y."/>
            <person name="Nakamura M."/>
            <person name="Meguro A."/>
            <person name="Negishi M."/>
            <person name="Ohta I."/>
            <person name="Ohta T."/>
            <person name="Okamoto M."/>
            <person name="Ono N."/>
            <person name="Saji S."/>
            <person name="Sakaguchi M."/>
            <person name="Sakai K."/>
            <person name="Shibata M."/>
            <person name="Shimokawa T."/>
            <person name="Song J."/>
            <person name="Takazaki Y."/>
            <person name="Terasawa K."/>
            <person name="Tsugane M."/>
            <person name="Tsuji K."/>
            <person name="Ueda S."/>
            <person name="Waki K."/>
            <person name="Yamagata H."/>
            <person name="Yamamoto M."/>
            <person name="Yamamoto S."/>
            <person name="Yamane H."/>
            <person name="Yoshiki S."/>
            <person name="Yoshihara R."/>
            <person name="Yukawa K."/>
            <person name="Zhong H."/>
            <person name="Yano M."/>
            <person name="Yuan Q."/>
            <person name="Ouyang S."/>
            <person name="Liu J."/>
            <person name="Jones K.M."/>
            <person name="Gansberger K."/>
            <person name="Moffat K."/>
            <person name="Hill J."/>
            <person name="Bera J."/>
            <person name="Fadrosh D."/>
            <person name="Jin S."/>
            <person name="Johri S."/>
            <person name="Kim M."/>
            <person name="Overton L."/>
            <person name="Reardon M."/>
            <person name="Tsitrin T."/>
            <person name="Vuong H."/>
            <person name="Weaver B."/>
            <person name="Ciecko A."/>
            <person name="Tallon L."/>
            <person name="Jackson J."/>
            <person name="Pai G."/>
            <person name="Aken S.V."/>
            <person name="Utterback T."/>
            <person name="Reidmuller S."/>
            <person name="Feldblyum T."/>
            <person name="Hsiao J."/>
            <person name="Zismann V."/>
            <person name="Iobst S."/>
            <person name="de Vazeille A.R."/>
            <person name="Buell C.R."/>
            <person name="Ying K."/>
            <person name="Li Y."/>
            <person name="Lu T."/>
            <person name="Huang Y."/>
            <person name="Zhao Q."/>
            <person name="Feng Q."/>
            <person name="Zhang L."/>
            <person name="Zhu J."/>
            <person name="Weng Q."/>
            <person name="Mu J."/>
            <person name="Lu Y."/>
            <person name="Fan D."/>
            <person name="Liu Y."/>
            <person name="Guan J."/>
            <person name="Zhang Y."/>
            <person name="Yu S."/>
            <person name="Liu X."/>
            <person name="Zhang Y."/>
            <person name="Hong G."/>
            <person name="Han B."/>
            <person name="Choisne N."/>
            <person name="Demange N."/>
            <person name="Orjeda G."/>
            <person name="Samain S."/>
            <person name="Cattolico L."/>
            <person name="Pelletier E."/>
            <person name="Couloux A."/>
            <person name="Segurens B."/>
            <person name="Wincker P."/>
            <person name="D'Hont A."/>
            <person name="Scarpelli C."/>
            <person name="Weissenbach J."/>
            <person name="Salanoubat M."/>
            <person name="Quetier F."/>
            <person name="Yu Y."/>
            <person name="Kim H.R."/>
            <person name="Rambo T."/>
            <person name="Currie J."/>
            <person name="Collura K."/>
            <person name="Luo M."/>
            <person name="Yang T."/>
            <person name="Ammiraju J.S.S."/>
            <person name="Engler F."/>
            <person name="Soderlund C."/>
            <person name="Wing R.A."/>
            <person name="Palmer L.E."/>
            <person name="de la Bastide M."/>
            <person name="Spiegel L."/>
            <person name="Nascimento L."/>
            <person name="Zutavern T."/>
            <person name="O'Shaughnessy A."/>
            <person name="Dike S."/>
            <person name="Dedhia N."/>
            <person name="Preston R."/>
            <person name="Balija V."/>
            <person name="McCombie W.R."/>
            <person name="Chow T."/>
            <person name="Chen H."/>
            <person name="Chung M."/>
            <person name="Chen C."/>
            <person name="Shaw J."/>
            <person name="Wu H."/>
            <person name="Hsiao K."/>
            <person name="Chao Y."/>
            <person name="Chu M."/>
            <person name="Cheng C."/>
            <person name="Hour A."/>
            <person name="Lee P."/>
            <person name="Lin S."/>
            <person name="Lin Y."/>
            <person name="Liou J."/>
            <person name="Liu S."/>
            <person name="Hsing Y."/>
            <person name="Raghuvanshi S."/>
            <person name="Mohanty A."/>
            <person name="Bharti A.K."/>
            <person name="Gaur A."/>
            <person name="Gupta V."/>
            <person name="Kumar D."/>
            <person name="Ravi V."/>
            <person name="Vij S."/>
            <person name="Kapur A."/>
            <person name="Khurana P."/>
            <person name="Khurana P."/>
            <person name="Khurana J.P."/>
            <person name="Tyagi A.K."/>
            <person name="Gaikwad K."/>
            <person name="Singh A."/>
            <person name="Dalal V."/>
            <person name="Srivastava S."/>
            <person name="Dixit A."/>
            <person name="Pal A.K."/>
            <person name="Ghazi I.A."/>
            <person name="Yadav M."/>
            <person name="Pandit A."/>
            <person name="Bhargava A."/>
            <person name="Sureshbabu K."/>
            <person name="Batra K."/>
            <person name="Sharma T.R."/>
            <person name="Mohapatra T."/>
            <person name="Singh N.K."/>
            <person name="Messing J."/>
            <person name="Nelson A.B."/>
            <person name="Fuks G."/>
            <person name="Kavchok S."/>
            <person name="Keizer G."/>
            <person name="Linton E."/>
            <person name="Llaca V."/>
            <person name="Song R."/>
            <person name="Tanyolac B."/>
            <person name="Young S."/>
            <person name="Ho-Il K."/>
            <person name="Hahn J.H."/>
            <person name="Sangsakoo G."/>
            <person name="Vanavichit A."/>
            <person name="de Mattos Luiz.A.T."/>
            <person name="Zimmer P.D."/>
            <person name="Malone G."/>
            <person name="Dellagostin O."/>
            <person name="de Oliveira A.C."/>
            <person name="Bevan M."/>
            <person name="Bancroft I."/>
            <person name="Minx P."/>
            <person name="Cordum H."/>
            <person name="Wilson R."/>
            <person name="Cheng Z."/>
            <person name="Jin W."/>
            <person name="Jiang J."/>
            <person name="Leong S.A."/>
            <person name="Iwama H."/>
            <person name="Gojobori T."/>
            <person name="Itoh T."/>
            <person name="Niimura Y."/>
            <person name="Fujii Y."/>
            <person name="Habara T."/>
            <person name="Sakai H."/>
            <person name="Sato Y."/>
            <person name="Wilson G."/>
            <person name="Kumar K."/>
            <person name="McCouch S."/>
            <person name="Juretic N."/>
            <person name="Hoen D."/>
            <person name="Wright S."/>
            <person name="Bruskiewich R."/>
            <person name="Bureau T."/>
            <person name="Miyao A."/>
            <person name="Hirochika H."/>
            <person name="Nishikawa T."/>
            <person name="Kadowaki K."/>
            <person name="Sugiura M."/>
            <person name="Burr B."/>
            <person name="Sasaki T."/>
        </authorList>
    </citation>
    <scope>NUCLEOTIDE SEQUENCE [LARGE SCALE GENOMIC DNA]</scope>
    <source>
        <strain evidence="2">cv. Nipponbare</strain>
    </source>
</reference>
<name>A0A0P0VWS4_ORYSJ</name>
<dbReference type="EMBL" id="AP008209">
    <property type="protein sequence ID" value="BAH92096.1"/>
    <property type="molecule type" value="Genomic_DNA"/>
</dbReference>
<dbReference type="Proteomes" id="UP000000763">
    <property type="component" value="Chromosome 3"/>
</dbReference>
<evidence type="ECO:0000313" key="1">
    <source>
        <dbReference type="EMBL" id="BAH92096.1"/>
    </source>
</evidence>